<dbReference type="KEGG" id="pgu:PGUG_02898"/>
<dbReference type="EMBL" id="CH408157">
    <property type="protein sequence ID" value="EDK38800.2"/>
    <property type="molecule type" value="Genomic_DNA"/>
</dbReference>
<dbReference type="InterPro" id="IPR003833">
    <property type="entry name" value="CT_C_D"/>
</dbReference>
<dbReference type="AlphaFoldDB" id="A5DHZ7"/>
<evidence type="ECO:0000313" key="2">
    <source>
        <dbReference type="EMBL" id="EDK38800.2"/>
    </source>
</evidence>
<organism evidence="2 3">
    <name type="scientific">Meyerozyma guilliermondii (strain ATCC 6260 / CBS 566 / DSM 6381 / JCM 1539 / NBRC 10279 / NRRL Y-324)</name>
    <name type="common">Yeast</name>
    <name type="synonym">Candida guilliermondii</name>
    <dbReference type="NCBI Taxonomy" id="294746"/>
    <lineage>
        <taxon>Eukaryota</taxon>
        <taxon>Fungi</taxon>
        <taxon>Dikarya</taxon>
        <taxon>Ascomycota</taxon>
        <taxon>Saccharomycotina</taxon>
        <taxon>Pichiomycetes</taxon>
        <taxon>Debaryomycetaceae</taxon>
        <taxon>Meyerozyma</taxon>
    </lineage>
</organism>
<gene>
    <name evidence="2" type="ORF">PGUG_02898</name>
</gene>
<sequence>MVRQWLSSSSREAFLDELENAKNNSADLPVFRENLPVANEIIATKDTILFHRPSGDKGVPFFIRQAGEKMLILDFGVEDFTLVKNGRQRVLEMQLKEEPRESLLAKSLIRIECCSGAMAVIYEPTIISQTRLVEILSHMESGIPPTDSLKIESTLYRLPICFDHSAIAHCMERYMRSQRSQAPYLPDNTAYLMKANCIDSLEQFKANVVGQTQVVTAVSFLCANTLSVNLDPRTRFKTGKFNPARTHSLPKVLWDQGSSVTQYIQLTPPVGILSGAWDFQTYVGTLLVDSK</sequence>
<feature type="domain" description="Carboxyltransferase" evidence="1">
    <location>
        <begin position="61"/>
        <end position="266"/>
    </location>
</feature>
<protein>
    <recommendedName>
        <fullName evidence="1">Carboxyltransferase domain-containing protein</fullName>
    </recommendedName>
</protein>
<dbReference type="VEuPathDB" id="FungiDB:PGUG_02898"/>
<keyword evidence="3" id="KW-1185">Reference proteome</keyword>
<accession>A5DHZ7</accession>
<reference evidence="2 3" key="1">
    <citation type="journal article" date="2009" name="Nature">
        <title>Evolution of pathogenicity and sexual reproduction in eight Candida genomes.</title>
        <authorList>
            <person name="Butler G."/>
            <person name="Rasmussen M.D."/>
            <person name="Lin M.F."/>
            <person name="Santos M.A."/>
            <person name="Sakthikumar S."/>
            <person name="Munro C.A."/>
            <person name="Rheinbay E."/>
            <person name="Grabherr M."/>
            <person name="Forche A."/>
            <person name="Reedy J.L."/>
            <person name="Agrafioti I."/>
            <person name="Arnaud M.B."/>
            <person name="Bates S."/>
            <person name="Brown A.J."/>
            <person name="Brunke S."/>
            <person name="Costanzo M.C."/>
            <person name="Fitzpatrick D.A."/>
            <person name="de Groot P.W."/>
            <person name="Harris D."/>
            <person name="Hoyer L.L."/>
            <person name="Hube B."/>
            <person name="Klis F.M."/>
            <person name="Kodira C."/>
            <person name="Lennard N."/>
            <person name="Logue M.E."/>
            <person name="Martin R."/>
            <person name="Neiman A.M."/>
            <person name="Nikolaou E."/>
            <person name="Quail M.A."/>
            <person name="Quinn J."/>
            <person name="Santos M.C."/>
            <person name="Schmitzberger F.F."/>
            <person name="Sherlock G."/>
            <person name="Shah P."/>
            <person name="Silverstein K.A."/>
            <person name="Skrzypek M.S."/>
            <person name="Soll D."/>
            <person name="Staggs R."/>
            <person name="Stansfield I."/>
            <person name="Stumpf M.P."/>
            <person name="Sudbery P.E."/>
            <person name="Srikantha T."/>
            <person name="Zeng Q."/>
            <person name="Berman J."/>
            <person name="Berriman M."/>
            <person name="Heitman J."/>
            <person name="Gow N.A."/>
            <person name="Lorenz M.C."/>
            <person name="Birren B.W."/>
            <person name="Kellis M."/>
            <person name="Cuomo C.A."/>
        </authorList>
    </citation>
    <scope>NUCLEOTIDE SEQUENCE [LARGE SCALE GENOMIC DNA]</scope>
    <source>
        <strain evidence="3">ATCC 6260 / CBS 566 / DSM 6381 / JCM 1539 / NBRC 10279 / NRRL Y-324</strain>
    </source>
</reference>
<dbReference type="InParanoid" id="A5DHZ7"/>
<dbReference type="GeneID" id="5126953"/>
<dbReference type="RefSeq" id="XP_001485169.2">
    <property type="nucleotide sequence ID" value="XM_001485119.1"/>
</dbReference>
<evidence type="ECO:0000259" key="1">
    <source>
        <dbReference type="SMART" id="SM00796"/>
    </source>
</evidence>
<dbReference type="STRING" id="294746.A5DHZ7"/>
<evidence type="ECO:0000313" key="3">
    <source>
        <dbReference type="Proteomes" id="UP000001997"/>
    </source>
</evidence>
<name>A5DHZ7_PICGU</name>
<dbReference type="Gene3D" id="3.30.1360.40">
    <property type="match status" value="1"/>
</dbReference>
<dbReference type="OrthoDB" id="196847at2759"/>
<dbReference type="SMART" id="SM00796">
    <property type="entry name" value="AHS1"/>
    <property type="match status" value="1"/>
</dbReference>
<dbReference type="eggNOG" id="KOG0238">
    <property type="taxonomic scope" value="Eukaryota"/>
</dbReference>
<dbReference type="OMA" id="SLIRIEC"/>
<dbReference type="HOGENOM" id="CLU_956805_0_0_1"/>
<proteinExistence type="predicted"/>
<dbReference type="Proteomes" id="UP000001997">
    <property type="component" value="Unassembled WGS sequence"/>
</dbReference>